<proteinExistence type="predicted"/>
<dbReference type="Pfam" id="PF02599">
    <property type="entry name" value="CsrA"/>
    <property type="match status" value="1"/>
</dbReference>
<evidence type="ECO:0000313" key="2">
    <source>
        <dbReference type="Proteomes" id="UP000318704"/>
    </source>
</evidence>
<dbReference type="GO" id="GO:0006402">
    <property type="term" value="P:mRNA catabolic process"/>
    <property type="evidence" value="ECO:0007669"/>
    <property type="project" value="InterPro"/>
</dbReference>
<gene>
    <name evidence="1" type="ORF">V144x_00720</name>
</gene>
<dbReference type="GO" id="GO:0003723">
    <property type="term" value="F:RNA binding"/>
    <property type="evidence" value="ECO:0007669"/>
    <property type="project" value="InterPro"/>
</dbReference>
<organism evidence="1 2">
    <name type="scientific">Gimesia aquarii</name>
    <dbReference type="NCBI Taxonomy" id="2527964"/>
    <lineage>
        <taxon>Bacteria</taxon>
        <taxon>Pseudomonadati</taxon>
        <taxon>Planctomycetota</taxon>
        <taxon>Planctomycetia</taxon>
        <taxon>Planctomycetales</taxon>
        <taxon>Planctomycetaceae</taxon>
        <taxon>Gimesia</taxon>
    </lineage>
</organism>
<dbReference type="AlphaFoldDB" id="A0A517VNP1"/>
<protein>
    <submittedName>
        <fullName evidence="1">Carbon storage regulator</fullName>
    </submittedName>
</protein>
<dbReference type="Gene3D" id="2.60.40.4380">
    <property type="entry name" value="Translational regulator CsrA"/>
    <property type="match status" value="1"/>
</dbReference>
<reference evidence="1 2" key="1">
    <citation type="submission" date="2019-03" db="EMBL/GenBank/DDBJ databases">
        <title>Deep-cultivation of Planctomycetes and their phenomic and genomic characterization uncovers novel biology.</title>
        <authorList>
            <person name="Wiegand S."/>
            <person name="Jogler M."/>
            <person name="Boedeker C."/>
            <person name="Pinto D."/>
            <person name="Vollmers J."/>
            <person name="Rivas-Marin E."/>
            <person name="Kohn T."/>
            <person name="Peeters S.H."/>
            <person name="Heuer A."/>
            <person name="Rast P."/>
            <person name="Oberbeckmann S."/>
            <person name="Bunk B."/>
            <person name="Jeske O."/>
            <person name="Meyerdierks A."/>
            <person name="Storesund J.E."/>
            <person name="Kallscheuer N."/>
            <person name="Luecker S."/>
            <person name="Lage O.M."/>
            <person name="Pohl T."/>
            <person name="Merkel B.J."/>
            <person name="Hornburger P."/>
            <person name="Mueller R.-W."/>
            <person name="Bruemmer F."/>
            <person name="Labrenz M."/>
            <person name="Spormann A.M."/>
            <person name="Op den Camp H."/>
            <person name="Overmann J."/>
            <person name="Amann R."/>
            <person name="Jetten M.S.M."/>
            <person name="Mascher T."/>
            <person name="Medema M.H."/>
            <person name="Devos D.P."/>
            <person name="Kaster A.-K."/>
            <person name="Ovreas L."/>
            <person name="Rohde M."/>
            <person name="Galperin M.Y."/>
            <person name="Jogler C."/>
        </authorList>
    </citation>
    <scope>NUCLEOTIDE SEQUENCE [LARGE SCALE GENOMIC DNA]</scope>
    <source>
        <strain evidence="1 2">V144</strain>
    </source>
</reference>
<dbReference type="GO" id="GO:0006109">
    <property type="term" value="P:regulation of carbohydrate metabolic process"/>
    <property type="evidence" value="ECO:0007669"/>
    <property type="project" value="InterPro"/>
</dbReference>
<dbReference type="EMBL" id="CP037920">
    <property type="protein sequence ID" value="QDT94641.1"/>
    <property type="molecule type" value="Genomic_DNA"/>
</dbReference>
<dbReference type="Proteomes" id="UP000318704">
    <property type="component" value="Chromosome"/>
</dbReference>
<evidence type="ECO:0000313" key="1">
    <source>
        <dbReference type="EMBL" id="QDT94641.1"/>
    </source>
</evidence>
<accession>A0A517VNP1</accession>
<dbReference type="InterPro" id="IPR036107">
    <property type="entry name" value="CsrA_sf"/>
</dbReference>
<dbReference type="KEGG" id="gaw:V144x_00720"/>
<dbReference type="RefSeq" id="WP_144990597.1">
    <property type="nucleotide sequence ID" value="NZ_CP037920.1"/>
</dbReference>
<name>A0A517VNP1_9PLAN</name>
<dbReference type="SUPFAM" id="SSF117130">
    <property type="entry name" value="CsrA-like"/>
    <property type="match status" value="1"/>
</dbReference>
<sequence length="90" mass="10335">MFVISRRTNESVFIDELEVTVGWIRFNKVQLIIGFDDEIAPLEDILYENTKMEISDEISIIAVRITEDKVRLGIDAPRGTRIDRSKGPEP</sequence>
<dbReference type="InterPro" id="IPR003751">
    <property type="entry name" value="CsrA"/>
</dbReference>